<keyword evidence="2" id="KW-1185">Reference proteome</keyword>
<evidence type="ECO:0000313" key="1">
    <source>
        <dbReference type="EMBL" id="RTG80601.1"/>
    </source>
</evidence>
<reference evidence="1 2" key="1">
    <citation type="journal article" date="2019" name="PLoS Pathog.">
        <title>Genome sequence of the bovine parasite Schistosoma bovis Tanzania.</title>
        <authorList>
            <person name="Oey H."/>
            <person name="Zakrzewski M."/>
            <person name="Gobert G."/>
            <person name="Gravermann K."/>
            <person name="Stoye J."/>
            <person name="Jones M."/>
            <person name="Mcmanus D."/>
            <person name="Krause L."/>
        </authorList>
    </citation>
    <scope>NUCLEOTIDE SEQUENCE [LARGE SCALE GENOMIC DNA]</scope>
    <source>
        <strain evidence="1 2">TAN1997</strain>
    </source>
</reference>
<protein>
    <submittedName>
        <fullName evidence="1">Uncharacterized protein</fullName>
    </submittedName>
</protein>
<name>A0A430PYQ2_SCHBO</name>
<dbReference type="EMBL" id="QMKO01004011">
    <property type="protein sequence ID" value="RTG80601.1"/>
    <property type="molecule type" value="Genomic_DNA"/>
</dbReference>
<dbReference type="Proteomes" id="UP000290809">
    <property type="component" value="Unassembled WGS sequence"/>
</dbReference>
<comment type="caution">
    <text evidence="1">The sequence shown here is derived from an EMBL/GenBank/DDBJ whole genome shotgun (WGS) entry which is preliminary data.</text>
</comment>
<gene>
    <name evidence="1" type="ORF">DC041_0007475</name>
</gene>
<accession>A0A430PYQ2</accession>
<evidence type="ECO:0000313" key="2">
    <source>
        <dbReference type="Proteomes" id="UP000290809"/>
    </source>
</evidence>
<dbReference type="STRING" id="6184.A0A430PYQ2"/>
<organism evidence="1 2">
    <name type="scientific">Schistosoma bovis</name>
    <name type="common">Blood fluke</name>
    <dbReference type="NCBI Taxonomy" id="6184"/>
    <lineage>
        <taxon>Eukaryota</taxon>
        <taxon>Metazoa</taxon>
        <taxon>Spiralia</taxon>
        <taxon>Lophotrochozoa</taxon>
        <taxon>Platyhelminthes</taxon>
        <taxon>Trematoda</taxon>
        <taxon>Digenea</taxon>
        <taxon>Strigeidida</taxon>
        <taxon>Schistosomatoidea</taxon>
        <taxon>Schistosomatidae</taxon>
        <taxon>Schistosoma</taxon>
    </lineage>
</organism>
<sequence length="67" mass="7370">ARANNQGASLQSLLRYYFGYAPDRSEVLLKKLKDVAVNNETTPIDLYPVDGFLLLSLSSLLNILSGL</sequence>
<dbReference type="AlphaFoldDB" id="A0A430PYQ2"/>
<feature type="non-terminal residue" evidence="1">
    <location>
        <position position="1"/>
    </location>
</feature>
<proteinExistence type="predicted"/>